<accession>A0A6F9D5S0</accession>
<keyword evidence="4" id="KW-0472">Membrane</keyword>
<reference evidence="6" key="1">
    <citation type="submission" date="2020-04" db="EMBL/GenBank/DDBJ databases">
        <authorList>
            <person name="Neveu A P."/>
        </authorList>
    </citation>
    <scope>NUCLEOTIDE SEQUENCE</scope>
    <source>
        <tissue evidence="6">Whole embryo</tissue>
    </source>
</reference>
<evidence type="ECO:0000259" key="5">
    <source>
        <dbReference type="Pfam" id="PF00561"/>
    </source>
</evidence>
<dbReference type="InterPro" id="IPR029058">
    <property type="entry name" value="AB_hydrolase_fold"/>
</dbReference>
<dbReference type="PANTHER" id="PTHR12277:SF81">
    <property type="entry name" value="PROTEIN ABHD13"/>
    <property type="match status" value="1"/>
</dbReference>
<evidence type="ECO:0000313" key="6">
    <source>
        <dbReference type="EMBL" id="CAB3219651.1"/>
    </source>
</evidence>
<keyword evidence="4" id="KW-0812">Transmembrane</keyword>
<name>A0A6F9D5S0_9ASCI</name>
<dbReference type="AlphaFoldDB" id="A0A6F9D5S0"/>
<organism evidence="6">
    <name type="scientific">Phallusia mammillata</name>
    <dbReference type="NCBI Taxonomy" id="59560"/>
    <lineage>
        <taxon>Eukaryota</taxon>
        <taxon>Metazoa</taxon>
        <taxon>Chordata</taxon>
        <taxon>Tunicata</taxon>
        <taxon>Ascidiacea</taxon>
        <taxon>Phlebobranchia</taxon>
        <taxon>Ascidiidae</taxon>
        <taxon>Phallusia</taxon>
    </lineage>
</organism>
<dbReference type="InterPro" id="IPR000073">
    <property type="entry name" value="AB_hydrolase_1"/>
</dbReference>
<dbReference type="PANTHER" id="PTHR12277">
    <property type="entry name" value="ALPHA/BETA HYDROLASE DOMAIN-CONTAINING PROTEIN"/>
    <property type="match status" value="1"/>
</dbReference>
<proteinExistence type="evidence at transcript level"/>
<dbReference type="GO" id="GO:0008474">
    <property type="term" value="F:palmitoyl-(protein) hydrolase activity"/>
    <property type="evidence" value="ECO:0007669"/>
    <property type="project" value="TreeGrafter"/>
</dbReference>
<dbReference type="SUPFAM" id="SSF53474">
    <property type="entry name" value="alpha/beta-Hydrolases"/>
    <property type="match status" value="1"/>
</dbReference>
<dbReference type="Gene3D" id="3.40.50.1820">
    <property type="entry name" value="alpha/beta hydrolase"/>
    <property type="match status" value="1"/>
</dbReference>
<gene>
    <name evidence="6" type="primary">Abhd13</name>
</gene>
<evidence type="ECO:0000256" key="2">
    <source>
        <dbReference type="ARBA" id="ARBA00040125"/>
    </source>
</evidence>
<keyword evidence="4" id="KW-1133">Transmembrane helix</keyword>
<feature type="transmembrane region" description="Helical" evidence="4">
    <location>
        <begin position="40"/>
        <end position="62"/>
    </location>
</feature>
<dbReference type="Pfam" id="PF00561">
    <property type="entry name" value="Abhydrolase_1"/>
    <property type="match status" value="1"/>
</dbReference>
<sequence length="388" mass="43603">MKLFNFLLSRSHSGYTRLTKSTSCLQSPKMKWFCNLLGHYFCQTTTIAPFLLLPLILIYITVDSGETKVVSIILLTFIVIFFLGLLYQAQDMLLYHPGMPDNARIYVSSPPAIYPYDEVLIRTADGEDLHGFFLKQSEDLIKEAPTIIYFHGNAGNAGLPSALPLYQTCEVNILMLDYRGFGRSSGTPSESGLYIDGEAAVQYLHTRQDINKNKIVLFGHSLGGAVAVHLASCSQWSKGRIAAVIVENTFTNIPDTAINLFQTIFPFLRFLPHFCFKNKFESLSKVRDVHVPMLFIFGDKDEIVGANMSRMLYETAHNPRSAIVQIQGGTHNDTWCVSSAYQTAVYAFLTKVFHPESMKAGHTMPESSEERTSMSWDWQQQINNSAFA</sequence>
<dbReference type="GO" id="GO:0016020">
    <property type="term" value="C:membrane"/>
    <property type="evidence" value="ECO:0007669"/>
    <property type="project" value="TreeGrafter"/>
</dbReference>
<comment type="similarity">
    <text evidence="1">Belongs to the serine esterase family.</text>
</comment>
<protein>
    <recommendedName>
        <fullName evidence="2">Protein ABHD13</fullName>
    </recommendedName>
    <alternativeName>
        <fullName evidence="3">Alpha/beta hydrolase domain-containing protein 13</fullName>
    </alternativeName>
</protein>
<evidence type="ECO:0000256" key="1">
    <source>
        <dbReference type="ARBA" id="ARBA00006584"/>
    </source>
</evidence>
<dbReference type="EMBL" id="LR782618">
    <property type="protein sequence ID" value="CAB3219651.1"/>
    <property type="molecule type" value="mRNA"/>
</dbReference>
<feature type="transmembrane region" description="Helical" evidence="4">
    <location>
        <begin position="68"/>
        <end position="87"/>
    </location>
</feature>
<evidence type="ECO:0000256" key="4">
    <source>
        <dbReference type="SAM" id="Phobius"/>
    </source>
</evidence>
<feature type="domain" description="AB hydrolase-1" evidence="5">
    <location>
        <begin position="145"/>
        <end position="259"/>
    </location>
</feature>
<evidence type="ECO:0000256" key="3">
    <source>
        <dbReference type="ARBA" id="ARBA00042701"/>
    </source>
</evidence>